<evidence type="ECO:0000256" key="4">
    <source>
        <dbReference type="ARBA" id="ARBA00022692"/>
    </source>
</evidence>
<evidence type="ECO:0000256" key="8">
    <source>
        <dbReference type="ARBA" id="ARBA00023136"/>
    </source>
</evidence>
<dbReference type="Pfam" id="PF00664">
    <property type="entry name" value="ABC_membrane"/>
    <property type="match status" value="1"/>
</dbReference>
<evidence type="ECO:0000256" key="5">
    <source>
        <dbReference type="ARBA" id="ARBA00022741"/>
    </source>
</evidence>
<dbReference type="GO" id="GO:0015421">
    <property type="term" value="F:ABC-type oligopeptide transporter activity"/>
    <property type="evidence" value="ECO:0007669"/>
    <property type="project" value="TreeGrafter"/>
</dbReference>
<dbReference type="PANTHER" id="PTHR43394:SF1">
    <property type="entry name" value="ATP-BINDING CASSETTE SUB-FAMILY B MEMBER 10, MITOCHONDRIAL"/>
    <property type="match status" value="1"/>
</dbReference>
<evidence type="ECO:0000256" key="2">
    <source>
        <dbReference type="ARBA" id="ARBA00022448"/>
    </source>
</evidence>
<evidence type="ECO:0000256" key="1">
    <source>
        <dbReference type="ARBA" id="ARBA00004651"/>
    </source>
</evidence>
<evidence type="ECO:0000256" key="3">
    <source>
        <dbReference type="ARBA" id="ARBA00022475"/>
    </source>
</evidence>
<dbReference type="InterPro" id="IPR003593">
    <property type="entry name" value="AAA+_ATPase"/>
</dbReference>
<dbReference type="Pfam" id="PF00005">
    <property type="entry name" value="ABC_tran"/>
    <property type="match status" value="1"/>
</dbReference>
<dbReference type="FunFam" id="1.20.1560.10:FF:000011">
    <property type="entry name" value="Multidrug ABC transporter ATP-binding protein"/>
    <property type="match status" value="1"/>
</dbReference>
<feature type="transmembrane region" description="Helical" evidence="9">
    <location>
        <begin position="21"/>
        <end position="42"/>
    </location>
</feature>
<dbReference type="FunFam" id="3.40.50.300:FF:000287">
    <property type="entry name" value="Multidrug ABC transporter ATP-binding protein"/>
    <property type="match status" value="1"/>
</dbReference>
<accession>A0A173XHY7</accession>
<keyword evidence="7 9" id="KW-1133">Transmembrane helix</keyword>
<keyword evidence="12" id="KW-0378">Hydrolase</keyword>
<dbReference type="SMART" id="SM00382">
    <property type="entry name" value="AAA"/>
    <property type="match status" value="1"/>
</dbReference>
<organism evidence="12 14">
    <name type="scientific">[Ruminococcus] torques</name>
    <dbReference type="NCBI Taxonomy" id="33039"/>
    <lineage>
        <taxon>Bacteria</taxon>
        <taxon>Bacillati</taxon>
        <taxon>Bacillota</taxon>
        <taxon>Clostridia</taxon>
        <taxon>Lachnospirales</taxon>
        <taxon>Lachnospiraceae</taxon>
        <taxon>Mediterraneibacter</taxon>
    </lineage>
</organism>
<dbReference type="CDD" id="cd03254">
    <property type="entry name" value="ABCC_Glucan_exporter_like"/>
    <property type="match status" value="1"/>
</dbReference>
<dbReference type="EMBL" id="RCYR01000008">
    <property type="protein sequence ID" value="RYS80563.1"/>
    <property type="molecule type" value="Genomic_DNA"/>
</dbReference>
<dbReference type="InterPro" id="IPR036640">
    <property type="entry name" value="ABC1_TM_sf"/>
</dbReference>
<dbReference type="AlphaFoldDB" id="A0A173XHY7"/>
<feature type="domain" description="ABC transmembrane type-1" evidence="11">
    <location>
        <begin position="22"/>
        <end position="309"/>
    </location>
</feature>
<dbReference type="Proteomes" id="UP000292665">
    <property type="component" value="Unassembled WGS sequence"/>
</dbReference>
<dbReference type="SUPFAM" id="SSF90123">
    <property type="entry name" value="ABC transporter transmembrane region"/>
    <property type="match status" value="1"/>
</dbReference>
<keyword evidence="4 9" id="KW-0812">Transmembrane</keyword>
<keyword evidence="2" id="KW-0813">Transport</keyword>
<evidence type="ECO:0000313" key="13">
    <source>
        <dbReference type="EMBL" id="RYS80563.1"/>
    </source>
</evidence>
<dbReference type="Proteomes" id="UP000095787">
    <property type="component" value="Unassembled WGS sequence"/>
</dbReference>
<dbReference type="PROSITE" id="PS00211">
    <property type="entry name" value="ABC_TRANSPORTER_1"/>
    <property type="match status" value="1"/>
</dbReference>
<dbReference type="InterPro" id="IPR011527">
    <property type="entry name" value="ABC1_TM_dom"/>
</dbReference>
<evidence type="ECO:0000259" key="11">
    <source>
        <dbReference type="PROSITE" id="PS50929"/>
    </source>
</evidence>
<feature type="domain" description="ABC transporter" evidence="10">
    <location>
        <begin position="343"/>
        <end position="577"/>
    </location>
</feature>
<evidence type="ECO:0000259" key="10">
    <source>
        <dbReference type="PROSITE" id="PS50893"/>
    </source>
</evidence>
<feature type="transmembrane region" description="Helical" evidence="9">
    <location>
        <begin position="142"/>
        <end position="162"/>
    </location>
</feature>
<keyword evidence="6 12" id="KW-0067">ATP-binding</keyword>
<dbReference type="InterPro" id="IPR003439">
    <property type="entry name" value="ABC_transporter-like_ATP-bd"/>
</dbReference>
<evidence type="ECO:0000256" key="6">
    <source>
        <dbReference type="ARBA" id="ARBA00022840"/>
    </source>
</evidence>
<dbReference type="InterPro" id="IPR039421">
    <property type="entry name" value="Type_1_exporter"/>
</dbReference>
<dbReference type="PANTHER" id="PTHR43394">
    <property type="entry name" value="ATP-DEPENDENT PERMEASE MDL1, MITOCHONDRIAL"/>
    <property type="match status" value="1"/>
</dbReference>
<evidence type="ECO:0000256" key="7">
    <source>
        <dbReference type="ARBA" id="ARBA00022989"/>
    </source>
</evidence>
<gene>
    <name evidence="12" type="primary">yheH_1</name>
    <name evidence="13" type="ORF">EAI93_05920</name>
    <name evidence="12" type="ORF">ERS852456_00112</name>
</gene>
<evidence type="ECO:0000256" key="9">
    <source>
        <dbReference type="SAM" id="Phobius"/>
    </source>
</evidence>
<dbReference type="GO" id="GO:0005524">
    <property type="term" value="F:ATP binding"/>
    <property type="evidence" value="ECO:0007669"/>
    <property type="project" value="UniProtKB-KW"/>
</dbReference>
<evidence type="ECO:0000313" key="12">
    <source>
        <dbReference type="EMBL" id="CUN51299.1"/>
    </source>
</evidence>
<dbReference type="EMBL" id="CYZO01000001">
    <property type="protein sequence ID" value="CUN51299.1"/>
    <property type="molecule type" value="Genomic_DNA"/>
</dbReference>
<dbReference type="CDD" id="cd18547">
    <property type="entry name" value="ABC_6TM_Tm288_like"/>
    <property type="match status" value="1"/>
</dbReference>
<reference evidence="13 15" key="2">
    <citation type="journal article" date="2019" name="Science, e1252229">
        <title>Invertible promoters mediate bacterial phase variation, antibiotic resistance, and host adaptation in the gut.</title>
        <authorList>
            <person name="Jiang X."/>
            <person name="Hall A.B."/>
            <person name="Arthur T.D."/>
            <person name="Plichta D.R."/>
            <person name="Covington C.T."/>
            <person name="Poyet M."/>
            <person name="Crothers J."/>
            <person name="Moses P.L."/>
            <person name="Tolonen A.C."/>
            <person name="Vlamakis H."/>
            <person name="Alm E.J."/>
            <person name="Xavier R.J."/>
        </authorList>
    </citation>
    <scope>NUCLEOTIDE SEQUENCE [LARGE SCALE GENOMIC DNA]</scope>
    <source>
        <strain evidence="15">aa_0143</strain>
        <strain evidence="13">Aa_0143</strain>
    </source>
</reference>
<dbReference type="InterPro" id="IPR017871">
    <property type="entry name" value="ABC_transporter-like_CS"/>
</dbReference>
<proteinExistence type="predicted"/>
<dbReference type="Gene3D" id="3.40.50.300">
    <property type="entry name" value="P-loop containing nucleotide triphosphate hydrolases"/>
    <property type="match status" value="1"/>
</dbReference>
<name>A0A173XHY7_9FIRM</name>
<feature type="transmembrane region" description="Helical" evidence="9">
    <location>
        <begin position="62"/>
        <end position="83"/>
    </location>
</feature>
<dbReference type="RefSeq" id="WP_009242464.1">
    <property type="nucleotide sequence ID" value="NZ_CATVPX010000001.1"/>
</dbReference>
<dbReference type="GO" id="GO:0005886">
    <property type="term" value="C:plasma membrane"/>
    <property type="evidence" value="ECO:0007669"/>
    <property type="project" value="UniProtKB-SubCell"/>
</dbReference>
<sequence>MKNTTIFKRLLGYLKAYRLRLFFVLLSAVISTAFMVLAPFLVGKVTTTLFASIADKVFYWETIIWLLAALVALYFVSQLFSFLQGFGMAKITANVMQTIRREIDEKMHRLKLNYYDVHTHGDILSVITNDVDTINNTISQNLTSIVTQVTTAIGVLIMMLMISPKLSLIPIVMVPLSLLSAAGVMKASEKYYGEQQELLGKLNGYVEEMYNGQSVVQTFNYQERAKKKFSQLNDALKNSSRKAETTAGAISPITTLVNDLGYVLCAALGCLWAIAGKIAVGNVQAMLEYTWRFAEPFSAIAGMVGSFGAAAAAGNRIFGLLDAEEEIPDSDQCIVPDDRSGRVTFENVTFGYTPDHLLMNGIDLTVEPGQKVAVVGPTGAGKTTLINLLMRFYEVNNGSIKVDGTKITDMPREELRDRFGMVLQDTWLFEGTIGENIGYAEDNMKKEKIVEAAKSACAHSFIKTLPGGYDMTLSKGAENISQGERQLLTIARAIASDPEIMILDEATSNVDTHTEVLIQKAMAELMKGRTSFVIAHRLSTIRDADMILYMEDGDIKEVGNHEELMKKNGKYAALYMSQFA</sequence>
<reference evidence="12 14" key="1">
    <citation type="submission" date="2015-09" db="EMBL/GenBank/DDBJ databases">
        <authorList>
            <consortium name="Pathogen Informatics"/>
        </authorList>
    </citation>
    <scope>NUCLEOTIDE SEQUENCE [LARGE SCALE GENOMIC DNA]</scope>
    <source>
        <strain evidence="12 14">2789STDY5834841</strain>
    </source>
</reference>
<keyword evidence="3" id="KW-1003">Cell membrane</keyword>
<dbReference type="GeneID" id="97327973"/>
<keyword evidence="8 9" id="KW-0472">Membrane</keyword>
<keyword evidence="5" id="KW-0547">Nucleotide-binding</keyword>
<dbReference type="PROSITE" id="PS50929">
    <property type="entry name" value="ABC_TM1F"/>
    <property type="match status" value="1"/>
</dbReference>
<comment type="subcellular location">
    <subcellularLocation>
        <location evidence="1">Cell membrane</location>
        <topology evidence="1">Multi-pass membrane protein</topology>
    </subcellularLocation>
</comment>
<evidence type="ECO:0000313" key="15">
    <source>
        <dbReference type="Proteomes" id="UP000292665"/>
    </source>
</evidence>
<dbReference type="SUPFAM" id="SSF52540">
    <property type="entry name" value="P-loop containing nucleoside triphosphate hydrolases"/>
    <property type="match status" value="1"/>
</dbReference>
<evidence type="ECO:0000313" key="14">
    <source>
        <dbReference type="Proteomes" id="UP000095787"/>
    </source>
</evidence>
<dbReference type="Gene3D" id="1.20.1560.10">
    <property type="entry name" value="ABC transporter type 1, transmembrane domain"/>
    <property type="match status" value="1"/>
</dbReference>
<dbReference type="EC" id="3.6.3.-" evidence="12"/>
<dbReference type="InterPro" id="IPR027417">
    <property type="entry name" value="P-loop_NTPase"/>
</dbReference>
<dbReference type="GO" id="GO:0016887">
    <property type="term" value="F:ATP hydrolysis activity"/>
    <property type="evidence" value="ECO:0007669"/>
    <property type="project" value="InterPro"/>
</dbReference>
<protein>
    <submittedName>
        <fullName evidence="13">ABC transporter ATP-binding protein</fullName>
    </submittedName>
    <submittedName>
        <fullName evidence="12">Probable multidrug resistance ABC transporter ATP-binding/permease protein YheH</fullName>
        <ecNumber evidence="12">3.6.3.-</ecNumber>
    </submittedName>
</protein>
<dbReference type="PROSITE" id="PS50893">
    <property type="entry name" value="ABC_TRANSPORTER_2"/>
    <property type="match status" value="1"/>
</dbReference>